<feature type="transmembrane region" description="Helical" evidence="8">
    <location>
        <begin position="961"/>
        <end position="982"/>
    </location>
</feature>
<dbReference type="Gene3D" id="3.30.70.1430">
    <property type="entry name" value="Multidrug efflux transporter AcrB pore domain"/>
    <property type="match status" value="2"/>
</dbReference>
<reference evidence="9 10" key="1">
    <citation type="journal article" date="2011" name="Stand. Genomic Sci.">
        <title>Complete genome sequence of 'Thioalkalivibrio sulfidophilus' HL-EbGr7.</title>
        <authorList>
            <person name="Muyzer G."/>
            <person name="Sorokin D.Y."/>
            <person name="Mavromatis K."/>
            <person name="Lapidus A."/>
            <person name="Clum A."/>
            <person name="Ivanova N."/>
            <person name="Pati A."/>
            <person name="d'Haeseleer P."/>
            <person name="Woyke T."/>
            <person name="Kyrpides N.C."/>
        </authorList>
    </citation>
    <scope>NUCLEOTIDE SEQUENCE [LARGE SCALE GENOMIC DNA]</scope>
    <source>
        <strain evidence="9 10">HL-EbGR7</strain>
    </source>
</reference>
<organism evidence="9 10">
    <name type="scientific">Thioalkalivibrio sulfidiphilus (strain HL-EbGR7)</name>
    <dbReference type="NCBI Taxonomy" id="396588"/>
    <lineage>
        <taxon>Bacteria</taxon>
        <taxon>Pseudomonadati</taxon>
        <taxon>Pseudomonadota</taxon>
        <taxon>Gammaproteobacteria</taxon>
        <taxon>Chromatiales</taxon>
        <taxon>Ectothiorhodospiraceae</taxon>
        <taxon>Thioalkalivibrio</taxon>
    </lineage>
</organism>
<dbReference type="KEGG" id="tgr:Tgr7_1584"/>
<dbReference type="EMBL" id="CP001339">
    <property type="protein sequence ID" value="ACL72668.1"/>
    <property type="molecule type" value="Genomic_DNA"/>
</dbReference>
<evidence type="ECO:0000256" key="6">
    <source>
        <dbReference type="ARBA" id="ARBA00022989"/>
    </source>
</evidence>
<feature type="transmembrane region" description="Helical" evidence="8">
    <location>
        <begin position="392"/>
        <end position="413"/>
    </location>
</feature>
<dbReference type="GO" id="GO:0008324">
    <property type="term" value="F:monoatomic cation transmembrane transporter activity"/>
    <property type="evidence" value="ECO:0007669"/>
    <property type="project" value="InterPro"/>
</dbReference>
<dbReference type="AlphaFoldDB" id="B8GRW4"/>
<keyword evidence="3" id="KW-0813">Transport</keyword>
<feature type="transmembrane region" description="Helical" evidence="8">
    <location>
        <begin position="531"/>
        <end position="552"/>
    </location>
</feature>
<feature type="transmembrane region" description="Helical" evidence="8">
    <location>
        <begin position="994"/>
        <end position="1019"/>
    </location>
</feature>
<evidence type="ECO:0000256" key="3">
    <source>
        <dbReference type="ARBA" id="ARBA00022448"/>
    </source>
</evidence>
<dbReference type="Gene3D" id="3.30.2090.10">
    <property type="entry name" value="Multidrug efflux transporter AcrB TolC docking domain, DN and DC subdomains"/>
    <property type="match status" value="2"/>
</dbReference>
<dbReference type="GO" id="GO:0005886">
    <property type="term" value="C:plasma membrane"/>
    <property type="evidence" value="ECO:0007669"/>
    <property type="project" value="UniProtKB-SubCell"/>
</dbReference>
<sequence precursor="true">MFDRLIDWSLANRMLVVLLAIAALGAGVWMAREAPVDVFPDLTAPTVTVLTEAHGLAAEEVESQVTFAIETAVNGADGVRRVRSQSVPGFSIVWVEFDWGRDIYQARQVVAERLGQVTGLPDGVEAPQMGPVSSIMGEILYLGLRARAPADLMQAREAADWLIAPQLLAVPGVAQVVSLGGQVRQYQVLVDPERMRANGVDLAMINRAVADANRNASGGLVERGGQDYLIRFLGRTTDLSDIREAVVAVRGDAIVRIRHVAQVSMGASIPVGDGGVNGEPGVVLAVSKQPGADTLSLTRDIGERLDALANQLPEGLELFPDLFRQADFIELAVDNVGKALRDGALFVVVVLYLFLLNFRTTLISLLAIPLSLVAALLALTALGISINTMTLGGMTIAIGALVDDAIIFVESIYRRLKENSGREHSEPAGRVIYHACVEVRRPVVFSTVIIMLVFLPLFFLGGVEGRLLQPLGIAYLVAIAASLLVALTLTPVLASYLLAGARDLRTPTEPLPVRALRSAYRPILAFTMRHAPWVLGASLLLAVLTVVSVTQLGRSFLPEFNEGSLTIEMVTPPGTALAESARLARAVEQAVLERPEVLSVARLTGRAEQAEHSQPPHMSELDLRLGHLPEGKAAFLEALRNLLAGFPGANFNIGQPISHRIDHMLSGVRANIAVKLFGPSLAELRRLGSEIETALEDIPGLVDVSAEAQAEVPQLRLRVDREVIGRYGLGAGEVAELVEGAWRGSVVSQVFEGNRRFDLVVRLPEETRRDFETLGRIPVLTPTGHHVTLAELVVPAVERGAGMVLRENGERRLVVSANVAGRDLRGAVDQVRETLAGRLELPSGYRLEFGGQFEAEAQATRTLLMVGTAVLLAMLGLLAVSLHSLRLGLVVMANVPLALIGGVVAVWLMGGVMTVAALVGFITLFGIAVRNGLLLMSRYGDLAAEGLPLREVIERGSQERLVPILMTALTAALALIPLAMGLGEPGTEIQAPMAWVILGGLLSATALNMVVVPALYLMLTPKAVLDKAVESQQS</sequence>
<evidence type="ECO:0000313" key="9">
    <source>
        <dbReference type="EMBL" id="ACL72668.1"/>
    </source>
</evidence>
<accession>B8GRW4</accession>
<name>B8GRW4_THISH</name>
<dbReference type="PANTHER" id="PTHR32063">
    <property type="match status" value="1"/>
</dbReference>
<dbReference type="HOGENOM" id="CLU_002755_1_2_6"/>
<dbReference type="InterPro" id="IPR027463">
    <property type="entry name" value="AcrB_DN_DC_subdom"/>
</dbReference>
<dbReference type="Gene3D" id="3.30.70.1320">
    <property type="entry name" value="Multidrug efflux transporter AcrB pore domain like"/>
    <property type="match status" value="1"/>
</dbReference>
<dbReference type="PANTHER" id="PTHR32063:SF4">
    <property type="entry name" value="SLR6043 PROTEIN"/>
    <property type="match status" value="1"/>
</dbReference>
<evidence type="ECO:0000256" key="7">
    <source>
        <dbReference type="ARBA" id="ARBA00023136"/>
    </source>
</evidence>
<dbReference type="NCBIfam" id="TIGR00914">
    <property type="entry name" value="2A0601"/>
    <property type="match status" value="1"/>
</dbReference>
<dbReference type="Proteomes" id="UP000002383">
    <property type="component" value="Chromosome"/>
</dbReference>
<evidence type="ECO:0000256" key="4">
    <source>
        <dbReference type="ARBA" id="ARBA00022475"/>
    </source>
</evidence>
<proteinExistence type="inferred from homology"/>
<gene>
    <name evidence="9" type="ordered locus">Tgr7_1584</name>
</gene>
<feature type="transmembrane region" description="Helical" evidence="8">
    <location>
        <begin position="473"/>
        <end position="499"/>
    </location>
</feature>
<dbReference type="RefSeq" id="WP_012638151.1">
    <property type="nucleotide sequence ID" value="NC_011901.1"/>
</dbReference>
<comment type="similarity">
    <text evidence="2">Belongs to the resistance-nodulation-cell division (RND) (TC 2.A.6) family.</text>
</comment>
<keyword evidence="7 8" id="KW-0472">Membrane</keyword>
<dbReference type="SUPFAM" id="SSF82866">
    <property type="entry name" value="Multidrug efflux transporter AcrB transmembrane domain"/>
    <property type="match status" value="2"/>
</dbReference>
<dbReference type="Gene3D" id="3.30.70.1440">
    <property type="entry name" value="Multidrug efflux transporter AcrB pore domain"/>
    <property type="match status" value="1"/>
</dbReference>
<dbReference type="SUPFAM" id="SSF82693">
    <property type="entry name" value="Multidrug efflux transporter AcrB pore domain, PN1, PN2, PC1 and PC2 subdomains"/>
    <property type="match status" value="2"/>
</dbReference>
<dbReference type="PRINTS" id="PR00702">
    <property type="entry name" value="ACRIFLAVINRP"/>
</dbReference>
<evidence type="ECO:0000313" key="10">
    <source>
        <dbReference type="Proteomes" id="UP000002383"/>
    </source>
</evidence>
<dbReference type="Gene3D" id="1.20.1640.10">
    <property type="entry name" value="Multidrug efflux transporter AcrB transmembrane domain"/>
    <property type="match status" value="2"/>
</dbReference>
<dbReference type="SUPFAM" id="SSF82714">
    <property type="entry name" value="Multidrug efflux transporter AcrB TolC docking domain, DN and DC subdomains"/>
    <property type="match status" value="2"/>
</dbReference>
<keyword evidence="5 8" id="KW-0812">Transmembrane</keyword>
<evidence type="ECO:0000256" key="8">
    <source>
        <dbReference type="SAM" id="Phobius"/>
    </source>
</evidence>
<dbReference type="InterPro" id="IPR001036">
    <property type="entry name" value="Acrflvin-R"/>
</dbReference>
<keyword evidence="10" id="KW-1185">Reference proteome</keyword>
<dbReference type="STRING" id="396588.Tgr7_1584"/>
<feature type="transmembrane region" description="Helical" evidence="8">
    <location>
        <begin position="862"/>
        <end position="880"/>
    </location>
</feature>
<keyword evidence="4" id="KW-1003">Cell membrane</keyword>
<keyword evidence="6 8" id="KW-1133">Transmembrane helix</keyword>
<comment type="subcellular location">
    <subcellularLocation>
        <location evidence="1">Cell membrane</location>
        <topology evidence="1">Multi-pass membrane protein</topology>
    </subcellularLocation>
</comment>
<feature type="transmembrane region" description="Helical" evidence="8">
    <location>
        <begin position="365"/>
        <end position="386"/>
    </location>
</feature>
<feature type="transmembrane region" description="Helical" evidence="8">
    <location>
        <begin position="887"/>
        <end position="909"/>
    </location>
</feature>
<dbReference type="eggNOG" id="COG3696">
    <property type="taxonomic scope" value="Bacteria"/>
</dbReference>
<feature type="transmembrane region" description="Helical" evidence="8">
    <location>
        <begin position="443"/>
        <end position="461"/>
    </location>
</feature>
<dbReference type="OrthoDB" id="9758297at2"/>
<dbReference type="Pfam" id="PF00873">
    <property type="entry name" value="ACR_tran"/>
    <property type="match status" value="1"/>
</dbReference>
<evidence type="ECO:0000256" key="1">
    <source>
        <dbReference type="ARBA" id="ARBA00004651"/>
    </source>
</evidence>
<evidence type="ECO:0000256" key="5">
    <source>
        <dbReference type="ARBA" id="ARBA00022692"/>
    </source>
</evidence>
<dbReference type="GO" id="GO:0042910">
    <property type="term" value="F:xenobiotic transmembrane transporter activity"/>
    <property type="evidence" value="ECO:0007669"/>
    <property type="project" value="TreeGrafter"/>
</dbReference>
<dbReference type="InterPro" id="IPR004763">
    <property type="entry name" value="CusA-like"/>
</dbReference>
<evidence type="ECO:0000256" key="2">
    <source>
        <dbReference type="ARBA" id="ARBA00010942"/>
    </source>
</evidence>
<feature type="transmembrane region" description="Helical" evidence="8">
    <location>
        <begin position="915"/>
        <end position="940"/>
    </location>
</feature>
<protein>
    <submittedName>
        <fullName evidence="9">Heavy metal efflux pump, CzcA family</fullName>
    </submittedName>
</protein>
<feature type="transmembrane region" description="Helical" evidence="8">
    <location>
        <begin position="339"/>
        <end position="358"/>
    </location>
</feature>